<proteinExistence type="predicted"/>
<keyword evidence="2" id="KW-1185">Reference proteome</keyword>
<dbReference type="RefSeq" id="XP_062718951.1">
    <property type="nucleotide sequence ID" value="XM_062870521.1"/>
</dbReference>
<dbReference type="GeneID" id="87889350"/>
<evidence type="ECO:0008006" key="3">
    <source>
        <dbReference type="Google" id="ProtNLM"/>
    </source>
</evidence>
<protein>
    <recommendedName>
        <fullName evidence="3">Transposase Tc1-like domain-containing protein</fullName>
    </recommendedName>
</protein>
<evidence type="ECO:0000313" key="1">
    <source>
        <dbReference type="EMBL" id="KAK3303171.1"/>
    </source>
</evidence>
<evidence type="ECO:0000313" key="2">
    <source>
        <dbReference type="Proteomes" id="UP001273166"/>
    </source>
</evidence>
<dbReference type="AlphaFoldDB" id="A0AAJ0GNG7"/>
<dbReference type="EMBL" id="JAUDZG010000006">
    <property type="protein sequence ID" value="KAK3303171.1"/>
    <property type="molecule type" value="Genomic_DNA"/>
</dbReference>
<reference evidence="1" key="2">
    <citation type="submission" date="2023-06" db="EMBL/GenBank/DDBJ databases">
        <authorList>
            <consortium name="Lawrence Berkeley National Laboratory"/>
            <person name="Mondo S.J."/>
            <person name="Hensen N."/>
            <person name="Bonometti L."/>
            <person name="Westerberg I."/>
            <person name="Brannstrom I.O."/>
            <person name="Guillou S."/>
            <person name="Cros-Aarteil S."/>
            <person name="Calhoun S."/>
            <person name="Haridas S."/>
            <person name="Kuo A."/>
            <person name="Pangilinan J."/>
            <person name="Riley R."/>
            <person name="Labutti K."/>
            <person name="Andreopoulos B."/>
            <person name="Lipzen A."/>
            <person name="Chen C."/>
            <person name="Yanf M."/>
            <person name="Daum C."/>
            <person name="Ng V."/>
            <person name="Clum A."/>
            <person name="Steindorff A."/>
            <person name="Ohm R."/>
            <person name="Martin F."/>
            <person name="Silar P."/>
            <person name="Natvig D."/>
            <person name="Lalanne C."/>
            <person name="Gautier V."/>
            <person name="Ament-Velasquez S.L."/>
            <person name="Kruys A."/>
            <person name="Hutchinson M.I."/>
            <person name="Powell A.J."/>
            <person name="Barry K."/>
            <person name="Miller A.N."/>
            <person name="Grigoriev I.V."/>
            <person name="Debuchy R."/>
            <person name="Gladieux P."/>
            <person name="Thoren M.H."/>
            <person name="Johannesson H."/>
        </authorList>
    </citation>
    <scope>NUCLEOTIDE SEQUENCE</scope>
    <source>
        <strain evidence="1">CBS 333.67</strain>
    </source>
</reference>
<dbReference type="Proteomes" id="UP001273166">
    <property type="component" value="Unassembled WGS sequence"/>
</dbReference>
<name>A0AAJ0GNG7_9PEZI</name>
<sequence length="190" mass="22470">MGFQHHRTPKNRIVGTINYFRQNGLLGQGRLFTKESVFQHHGVSHTTSHRILQRIAEHPESRTFHNTHAETPGRKKLLDNEALKQTERYIKQGGFEGRTLPWKAIPAAAGLDIDVSACTVHRALRELNFHKCIACEREYRSIRRKENRLEYSSMMLERYLEPKDWYHVRFSNESHFGWVPRSKIWVLRRP</sequence>
<gene>
    <name evidence="1" type="ORF">B0T15DRAFT_560036</name>
</gene>
<reference evidence="1" key="1">
    <citation type="journal article" date="2023" name="Mol. Phylogenet. Evol.">
        <title>Genome-scale phylogeny and comparative genomics of the fungal order Sordariales.</title>
        <authorList>
            <person name="Hensen N."/>
            <person name="Bonometti L."/>
            <person name="Westerberg I."/>
            <person name="Brannstrom I.O."/>
            <person name="Guillou S."/>
            <person name="Cros-Aarteil S."/>
            <person name="Calhoun S."/>
            <person name="Haridas S."/>
            <person name="Kuo A."/>
            <person name="Mondo S."/>
            <person name="Pangilinan J."/>
            <person name="Riley R."/>
            <person name="LaButti K."/>
            <person name="Andreopoulos B."/>
            <person name="Lipzen A."/>
            <person name="Chen C."/>
            <person name="Yan M."/>
            <person name="Daum C."/>
            <person name="Ng V."/>
            <person name="Clum A."/>
            <person name="Steindorff A."/>
            <person name="Ohm R.A."/>
            <person name="Martin F."/>
            <person name="Silar P."/>
            <person name="Natvig D.O."/>
            <person name="Lalanne C."/>
            <person name="Gautier V."/>
            <person name="Ament-Velasquez S.L."/>
            <person name="Kruys A."/>
            <person name="Hutchinson M.I."/>
            <person name="Powell A.J."/>
            <person name="Barry K."/>
            <person name="Miller A.N."/>
            <person name="Grigoriev I.V."/>
            <person name="Debuchy R."/>
            <person name="Gladieux P."/>
            <person name="Hiltunen Thoren M."/>
            <person name="Johannesson H."/>
        </authorList>
    </citation>
    <scope>NUCLEOTIDE SEQUENCE</scope>
    <source>
        <strain evidence="1">CBS 333.67</strain>
    </source>
</reference>
<organism evidence="1 2">
    <name type="scientific">Chaetomium strumarium</name>
    <dbReference type="NCBI Taxonomy" id="1170767"/>
    <lineage>
        <taxon>Eukaryota</taxon>
        <taxon>Fungi</taxon>
        <taxon>Dikarya</taxon>
        <taxon>Ascomycota</taxon>
        <taxon>Pezizomycotina</taxon>
        <taxon>Sordariomycetes</taxon>
        <taxon>Sordariomycetidae</taxon>
        <taxon>Sordariales</taxon>
        <taxon>Chaetomiaceae</taxon>
        <taxon>Chaetomium</taxon>
    </lineage>
</organism>
<comment type="caution">
    <text evidence="1">The sequence shown here is derived from an EMBL/GenBank/DDBJ whole genome shotgun (WGS) entry which is preliminary data.</text>
</comment>
<accession>A0AAJ0GNG7</accession>